<keyword evidence="4" id="KW-0862">Zinc</keyword>
<keyword evidence="2" id="KW-0815">Transposition</keyword>
<dbReference type="GO" id="GO:0006310">
    <property type="term" value="P:DNA recombination"/>
    <property type="evidence" value="ECO:0007669"/>
    <property type="project" value="UniProtKB-KW"/>
</dbReference>
<evidence type="ECO:0000259" key="8">
    <source>
        <dbReference type="Pfam" id="PF01385"/>
    </source>
</evidence>
<reference evidence="11 12" key="1">
    <citation type="submission" date="2018-03" db="EMBL/GenBank/DDBJ databases">
        <title>The ancient ancestry and fast evolution of plastids.</title>
        <authorList>
            <person name="Moore K.R."/>
            <person name="Magnabosco C."/>
            <person name="Momper L."/>
            <person name="Gold D.A."/>
            <person name="Bosak T."/>
            <person name="Fournier G.P."/>
        </authorList>
    </citation>
    <scope>NUCLEOTIDE SEQUENCE [LARGE SCALE GENOMIC DNA]</scope>
    <source>
        <strain evidence="11 12">CCALA 037</strain>
    </source>
</reference>
<dbReference type="Proteomes" id="UP000238937">
    <property type="component" value="Unassembled WGS sequence"/>
</dbReference>
<feature type="domain" description="Cas12f1-like TNB" evidence="9">
    <location>
        <begin position="312"/>
        <end position="376"/>
    </location>
</feature>
<dbReference type="InterPro" id="IPR021027">
    <property type="entry name" value="Transposase_put_HTH"/>
</dbReference>
<dbReference type="AlphaFoldDB" id="A0A2T1GNP7"/>
<feature type="region of interest" description="Disordered" evidence="7">
    <location>
        <begin position="395"/>
        <end position="424"/>
    </location>
</feature>
<name>A0A2T1GNP7_9CYAN</name>
<gene>
    <name evidence="11" type="ORF">C7B77_00650</name>
</gene>
<proteinExistence type="inferred from homology"/>
<evidence type="ECO:0000256" key="3">
    <source>
        <dbReference type="ARBA" id="ARBA00022723"/>
    </source>
</evidence>
<evidence type="ECO:0000256" key="5">
    <source>
        <dbReference type="ARBA" id="ARBA00023125"/>
    </source>
</evidence>
<dbReference type="Pfam" id="PF07282">
    <property type="entry name" value="Cas12f1-like_TNB"/>
    <property type="match status" value="1"/>
</dbReference>
<dbReference type="GO" id="GO:0046872">
    <property type="term" value="F:metal ion binding"/>
    <property type="evidence" value="ECO:0007669"/>
    <property type="project" value="UniProtKB-KW"/>
</dbReference>
<evidence type="ECO:0000259" key="9">
    <source>
        <dbReference type="Pfam" id="PF07282"/>
    </source>
</evidence>
<keyword evidence="5" id="KW-0238">DNA-binding</keyword>
<dbReference type="OrthoDB" id="443538at2"/>
<evidence type="ECO:0000256" key="7">
    <source>
        <dbReference type="SAM" id="MobiDB-lite"/>
    </source>
</evidence>
<accession>A0A2T1GNP7</accession>
<dbReference type="NCBIfam" id="NF040570">
    <property type="entry name" value="guided_TnpB"/>
    <property type="match status" value="1"/>
</dbReference>
<dbReference type="EMBL" id="PVWO01000004">
    <property type="protein sequence ID" value="PSB59535.1"/>
    <property type="molecule type" value="Genomic_DNA"/>
</dbReference>
<evidence type="ECO:0000256" key="2">
    <source>
        <dbReference type="ARBA" id="ARBA00022578"/>
    </source>
</evidence>
<dbReference type="InterPro" id="IPR001959">
    <property type="entry name" value="Transposase"/>
</dbReference>
<comment type="similarity">
    <text evidence="1">In the C-terminal section; belongs to the transposase 35 family.</text>
</comment>
<comment type="caution">
    <text evidence="11">The sequence shown here is derived from an EMBL/GenBank/DDBJ whole genome shotgun (WGS) entry which is preliminary data.</text>
</comment>
<dbReference type="Pfam" id="PF01385">
    <property type="entry name" value="OrfB_IS605"/>
    <property type="match status" value="1"/>
</dbReference>
<evidence type="ECO:0000256" key="1">
    <source>
        <dbReference type="ARBA" id="ARBA00008761"/>
    </source>
</evidence>
<evidence type="ECO:0000313" key="11">
    <source>
        <dbReference type="EMBL" id="PSB59535.1"/>
    </source>
</evidence>
<evidence type="ECO:0000313" key="12">
    <source>
        <dbReference type="Proteomes" id="UP000238937"/>
    </source>
</evidence>
<protein>
    <submittedName>
        <fullName evidence="11">Transposase</fullName>
    </submittedName>
</protein>
<evidence type="ECO:0000256" key="4">
    <source>
        <dbReference type="ARBA" id="ARBA00022833"/>
    </source>
</evidence>
<keyword evidence="3" id="KW-0479">Metal-binding</keyword>
<keyword evidence="6" id="KW-0233">DNA recombination</keyword>
<dbReference type="Pfam" id="PF12323">
    <property type="entry name" value="HTH_OrfB_IS605"/>
    <property type="match status" value="1"/>
</dbReference>
<evidence type="ECO:0000259" key="10">
    <source>
        <dbReference type="Pfam" id="PF12323"/>
    </source>
</evidence>
<organism evidence="11 12">
    <name type="scientific">Chamaesiphon polymorphus CCALA 037</name>
    <dbReference type="NCBI Taxonomy" id="2107692"/>
    <lineage>
        <taxon>Bacteria</taxon>
        <taxon>Bacillati</taxon>
        <taxon>Cyanobacteriota</taxon>
        <taxon>Cyanophyceae</taxon>
        <taxon>Gomontiellales</taxon>
        <taxon>Chamaesiphonaceae</taxon>
        <taxon>Chamaesiphon</taxon>
    </lineage>
</organism>
<evidence type="ECO:0000256" key="6">
    <source>
        <dbReference type="ARBA" id="ARBA00023172"/>
    </source>
</evidence>
<dbReference type="RefSeq" id="WP_106299390.1">
    <property type="nucleotide sequence ID" value="NZ_PVWO01000004.1"/>
</dbReference>
<dbReference type="GO" id="GO:0003677">
    <property type="term" value="F:DNA binding"/>
    <property type="evidence" value="ECO:0007669"/>
    <property type="project" value="UniProtKB-KW"/>
</dbReference>
<feature type="domain" description="Transposase putative helix-turn-helix" evidence="10">
    <location>
        <begin position="1"/>
        <end position="45"/>
    </location>
</feature>
<sequence length="424" mass="48453">MRTAHQYRLRLTKQQQFTIDMWIELCRRQYNYRLGERFNWWEQNRCDINSCPLICHLPELKDRPDLYSQKRDLVNTKQLLSEYKEIPSHTLQDVIARVEKTFDRWLKGDSNGKRSGKPRFKGQGRYRSIAFPDPVKPEHIKGNLIQLPKIGNLKVILHRPIPDGFKVKTAAIVKKADGYYITLSLQDSSIPELTPEVPTLDNTIGIDLGLKSFLVYDSGEEVVIPQHYRKLERRLKKIQRSLSRKKKGSKRRKKAIKRVAKAHLKVSNQRKDFHYKTAKKLLSIGKNIGHENLNIKSIARTRMAKSTHDAGWGQFLQILSVKAANAGLMTIAVNPNGTTQECSSCGQKVPKTIQDRWHECQCGCSLDRDHNAAKVIKHRAVGHLVRKAQEAARALEVSSSKKRDKTMPDGIPGVTEKPALYASA</sequence>
<feature type="domain" description="Probable transposase IS891/IS1136/IS1341" evidence="8">
    <location>
        <begin position="195"/>
        <end position="300"/>
    </location>
</feature>
<dbReference type="InterPro" id="IPR010095">
    <property type="entry name" value="Cas12f1-like_TNB"/>
</dbReference>
<dbReference type="GO" id="GO:0032196">
    <property type="term" value="P:transposition"/>
    <property type="evidence" value="ECO:0007669"/>
    <property type="project" value="UniProtKB-KW"/>
</dbReference>
<keyword evidence="12" id="KW-1185">Reference proteome</keyword>